<gene>
    <name evidence="2" type="ORF">ENS31_09115</name>
</gene>
<accession>A0A7V3E7S9</accession>
<dbReference type="EMBL" id="DSUJ01000008">
    <property type="protein sequence ID" value="HFI91668.1"/>
    <property type="molecule type" value="Genomic_DNA"/>
</dbReference>
<evidence type="ECO:0000313" key="2">
    <source>
        <dbReference type="EMBL" id="HFI91668.1"/>
    </source>
</evidence>
<name>A0A7V3E7S9_9BACT</name>
<dbReference type="Pfam" id="PF19572">
    <property type="entry name" value="PorV"/>
    <property type="match status" value="1"/>
</dbReference>
<evidence type="ECO:0000259" key="1">
    <source>
        <dbReference type="Pfam" id="PF19572"/>
    </source>
</evidence>
<dbReference type="SUPFAM" id="SSF56935">
    <property type="entry name" value="Porins"/>
    <property type="match status" value="1"/>
</dbReference>
<dbReference type="InterPro" id="IPR045741">
    <property type="entry name" value="PorV"/>
</dbReference>
<organism evidence="2">
    <name type="scientific">Ignavibacterium album</name>
    <dbReference type="NCBI Taxonomy" id="591197"/>
    <lineage>
        <taxon>Bacteria</taxon>
        <taxon>Pseudomonadati</taxon>
        <taxon>Ignavibacteriota</taxon>
        <taxon>Ignavibacteria</taxon>
        <taxon>Ignavibacteriales</taxon>
        <taxon>Ignavibacteriaceae</taxon>
        <taxon>Ignavibacterium</taxon>
    </lineage>
</organism>
<protein>
    <submittedName>
        <fullName evidence="2">PorV/PorQ family protein</fullName>
    </submittedName>
</protein>
<reference evidence="2" key="1">
    <citation type="journal article" date="2020" name="mSystems">
        <title>Genome- and Community-Level Interaction Insights into Carbon Utilization and Element Cycling Functions of Hydrothermarchaeota in Hydrothermal Sediment.</title>
        <authorList>
            <person name="Zhou Z."/>
            <person name="Liu Y."/>
            <person name="Xu W."/>
            <person name="Pan J."/>
            <person name="Luo Z.H."/>
            <person name="Li M."/>
        </authorList>
    </citation>
    <scope>NUCLEOTIDE SEQUENCE [LARGE SCALE GENOMIC DNA]</scope>
    <source>
        <strain evidence="2">SpSt-479</strain>
    </source>
</reference>
<dbReference type="Gene3D" id="2.40.160.60">
    <property type="entry name" value="Outer membrane protein transport protein (OMPP1/FadL/TodX)"/>
    <property type="match status" value="1"/>
</dbReference>
<sequence length="338" mass="36958">MKKNKLTTLIILIISVLTLSLRINAQGVNYVGTSVANFLKIGLSAKSVAVAEADITIADDASTLYLNPGSVSWLEKSSATFSYVQWLVQTNLSYFSLVLPTDYGNLGFDIAYFGSGDIKETTLLRQEGTGRVVSASDLSIGLVYAKNLTDRFSFGLKLKYLSENLASVSASTFAFDIGSVFVTSFLNNMKIGITLSNFGGSLRFEGNDLLVTQVVPGSTTNKQVPAILQTNSWNLPLLFRIGISTTALELDNYKLAINYLIVDSRDYDVRHNVGASFSIYDLVTLRGGYRFNYDEATFSAGIGIKTKTDFIGDLSLDYAYTDFGRLNGINQFTLSINF</sequence>
<proteinExistence type="predicted"/>
<dbReference type="NCBIfam" id="NF033709">
    <property type="entry name" value="PorV_fam"/>
    <property type="match status" value="1"/>
</dbReference>
<feature type="domain" description="Type IX secretion system protein PorV" evidence="1">
    <location>
        <begin position="31"/>
        <end position="204"/>
    </location>
</feature>
<dbReference type="AlphaFoldDB" id="A0A7V3E7S9"/>
<comment type="caution">
    <text evidence="2">The sequence shown here is derived from an EMBL/GenBank/DDBJ whole genome shotgun (WGS) entry which is preliminary data.</text>
</comment>